<dbReference type="RefSeq" id="WP_147920207.1">
    <property type="nucleotide sequence ID" value="NZ_VRTY01000006.1"/>
</dbReference>
<dbReference type="OrthoDB" id="879752at2"/>
<reference evidence="1 2" key="1">
    <citation type="submission" date="2019-08" db="EMBL/GenBank/DDBJ databases">
        <authorList>
            <person name="Shi S."/>
        </authorList>
    </citation>
    <scope>NUCLEOTIDE SEQUENCE [LARGE SCALE GENOMIC DNA]</scope>
    <source>
        <strain evidence="1 2">GY10130</strain>
    </source>
</reference>
<keyword evidence="2" id="KW-1185">Reference proteome</keyword>
<sequence>MNYLKNILCLGFLLLVISLKVEAQSTLGQPRQYFVQLRNGEVVYANKVQIKSPIFKSDYFLLDDSLQYNIEIVDTYQNNQGYFTRIAPGSNTDAFAKRISEGPRLSKFYSTRNYYNYGAYGYGMGMPGHSRRRLYYFSKDYGPLYEYNYNNLQQALSDNASSMALLKQYRRNKIIHTGMSIAGAGVLAYGAISSANSSQNGGVPSISPAVYGGAALIVTPFIIQLFQKDKLQQAMEVYNYEIRN</sequence>
<protein>
    <submittedName>
        <fullName evidence="1">Uncharacterized protein</fullName>
    </submittedName>
</protein>
<accession>A0A5C8KAQ1</accession>
<evidence type="ECO:0000313" key="1">
    <source>
        <dbReference type="EMBL" id="TXK51993.1"/>
    </source>
</evidence>
<dbReference type="EMBL" id="VRTY01000006">
    <property type="protein sequence ID" value="TXK51993.1"/>
    <property type="molecule type" value="Genomic_DNA"/>
</dbReference>
<dbReference type="AlphaFoldDB" id="A0A5C8KAQ1"/>
<evidence type="ECO:0000313" key="2">
    <source>
        <dbReference type="Proteomes" id="UP000321926"/>
    </source>
</evidence>
<gene>
    <name evidence="1" type="ORF">FVR03_02620</name>
</gene>
<proteinExistence type="predicted"/>
<comment type="caution">
    <text evidence="1">The sequence shown here is derived from an EMBL/GenBank/DDBJ whole genome shotgun (WGS) entry which is preliminary data.</text>
</comment>
<organism evidence="1 2">
    <name type="scientific">Pontibacter qinzhouensis</name>
    <dbReference type="NCBI Taxonomy" id="2603253"/>
    <lineage>
        <taxon>Bacteria</taxon>
        <taxon>Pseudomonadati</taxon>
        <taxon>Bacteroidota</taxon>
        <taxon>Cytophagia</taxon>
        <taxon>Cytophagales</taxon>
        <taxon>Hymenobacteraceae</taxon>
        <taxon>Pontibacter</taxon>
    </lineage>
</organism>
<dbReference type="Proteomes" id="UP000321926">
    <property type="component" value="Unassembled WGS sequence"/>
</dbReference>
<name>A0A5C8KAQ1_9BACT</name>